<keyword evidence="3" id="KW-1185">Reference proteome</keyword>
<dbReference type="AlphaFoldDB" id="A0A9P3GND8"/>
<gene>
    <name evidence="2" type="ORF">PsYK624_152110</name>
</gene>
<protein>
    <submittedName>
        <fullName evidence="2">Uncharacterized protein</fullName>
    </submittedName>
</protein>
<sequence>MSTTSLPSYTAPLLGRTPTYTAEPQAFEQRIALSVLRPRPSGEFTKQSKGGGISLRLFAQEDGATLPTYGHGASIDGTIEVARPEGVNAVEVKIKGTLRMKEIAEGGTTTHELALTRLSLWNKERDGGRCPTSLPFSLSLPPTFNDGRDEYPLPPTFEAHLTGLPGFRANVDYSVSATVDRGLVKKAASTFFPKQQTDSSVSTDFVYFPRSRPAVPLPPPMLFSQGNPGVVESSEWRCFESRIPARTPGVTDITTKLYIPASRVFCMSEPIPFHLSLVSSAYSLAAFMPYGPTASLLAPHKQHTQLQLLRQSIVDVRNTVVFGTKTDIWRVTCIGKGTFARGSDGPDFISFVGEIRISEDLKIPGFKAGGLSIRDSILLTMVPPDVTKSPFDELRCVVPIRLTTDPWTNDGSATFEPSEYSSPSSEEDSASQRFADFRGQSPPAP</sequence>
<evidence type="ECO:0000256" key="1">
    <source>
        <dbReference type="SAM" id="MobiDB-lite"/>
    </source>
</evidence>
<dbReference type="OrthoDB" id="3242181at2759"/>
<feature type="region of interest" description="Disordered" evidence="1">
    <location>
        <begin position="407"/>
        <end position="445"/>
    </location>
</feature>
<accession>A0A9P3GND8</accession>
<reference evidence="2 3" key="1">
    <citation type="submission" date="2021-08" db="EMBL/GenBank/DDBJ databases">
        <title>Draft Genome Sequence of Phanerochaete sordida strain YK-624.</title>
        <authorList>
            <person name="Mori T."/>
            <person name="Dohra H."/>
            <person name="Suzuki T."/>
            <person name="Kawagishi H."/>
            <person name="Hirai H."/>
        </authorList>
    </citation>
    <scope>NUCLEOTIDE SEQUENCE [LARGE SCALE GENOMIC DNA]</scope>
    <source>
        <strain evidence="2 3">YK-624</strain>
    </source>
</reference>
<dbReference type="EMBL" id="BPQB01000098">
    <property type="protein sequence ID" value="GJE98973.1"/>
    <property type="molecule type" value="Genomic_DNA"/>
</dbReference>
<dbReference type="InterPro" id="IPR014752">
    <property type="entry name" value="Arrestin-like_C"/>
</dbReference>
<comment type="caution">
    <text evidence="2">The sequence shown here is derived from an EMBL/GenBank/DDBJ whole genome shotgun (WGS) entry which is preliminary data.</text>
</comment>
<organism evidence="2 3">
    <name type="scientific">Phanerochaete sordida</name>
    <dbReference type="NCBI Taxonomy" id="48140"/>
    <lineage>
        <taxon>Eukaryota</taxon>
        <taxon>Fungi</taxon>
        <taxon>Dikarya</taxon>
        <taxon>Basidiomycota</taxon>
        <taxon>Agaricomycotina</taxon>
        <taxon>Agaricomycetes</taxon>
        <taxon>Polyporales</taxon>
        <taxon>Phanerochaetaceae</taxon>
        <taxon>Phanerochaete</taxon>
    </lineage>
</organism>
<evidence type="ECO:0000313" key="2">
    <source>
        <dbReference type="EMBL" id="GJE98973.1"/>
    </source>
</evidence>
<feature type="region of interest" description="Disordered" evidence="1">
    <location>
        <begin position="1"/>
        <end position="21"/>
    </location>
</feature>
<dbReference type="Gene3D" id="2.60.40.640">
    <property type="match status" value="1"/>
</dbReference>
<name>A0A9P3GND8_9APHY</name>
<dbReference type="Proteomes" id="UP000703269">
    <property type="component" value="Unassembled WGS sequence"/>
</dbReference>
<proteinExistence type="predicted"/>
<evidence type="ECO:0000313" key="3">
    <source>
        <dbReference type="Proteomes" id="UP000703269"/>
    </source>
</evidence>